<dbReference type="Proteomes" id="UP000465609">
    <property type="component" value="Chromosome"/>
</dbReference>
<evidence type="ECO:0000313" key="3">
    <source>
        <dbReference type="Proteomes" id="UP000465609"/>
    </source>
</evidence>
<feature type="transmembrane region" description="Helical" evidence="1">
    <location>
        <begin position="166"/>
        <end position="185"/>
    </location>
</feature>
<gene>
    <name evidence="2" type="ORF">MAUB_54730</name>
</gene>
<dbReference type="InterPro" id="IPR013901">
    <property type="entry name" value="Anthrone_oxy"/>
</dbReference>
<feature type="transmembrane region" description="Helical" evidence="1">
    <location>
        <begin position="109"/>
        <end position="130"/>
    </location>
</feature>
<dbReference type="EMBL" id="AP022577">
    <property type="protein sequence ID" value="BBX87600.1"/>
    <property type="molecule type" value="Genomic_DNA"/>
</dbReference>
<reference evidence="2 3" key="1">
    <citation type="journal article" date="2019" name="Emerg. Microbes Infect.">
        <title>Comprehensive subspecies identification of 175 nontuberculous mycobacteria species based on 7547 genomic profiles.</title>
        <authorList>
            <person name="Matsumoto Y."/>
            <person name="Kinjo T."/>
            <person name="Motooka D."/>
            <person name="Nabeya D."/>
            <person name="Jung N."/>
            <person name="Uechi K."/>
            <person name="Horii T."/>
            <person name="Iida T."/>
            <person name="Fujita J."/>
            <person name="Nakamura S."/>
        </authorList>
    </citation>
    <scope>NUCLEOTIDE SEQUENCE [LARGE SCALE GENOMIC DNA]</scope>
    <source>
        <strain evidence="2 3">JCM 15296</strain>
    </source>
</reference>
<keyword evidence="1" id="KW-1133">Transmembrane helix</keyword>
<feature type="transmembrane region" description="Helical" evidence="1">
    <location>
        <begin position="83"/>
        <end position="102"/>
    </location>
</feature>
<organism evidence="2 3">
    <name type="scientific">Mycolicibacterium aubagnense</name>
    <dbReference type="NCBI Taxonomy" id="319707"/>
    <lineage>
        <taxon>Bacteria</taxon>
        <taxon>Bacillati</taxon>
        <taxon>Actinomycetota</taxon>
        <taxon>Actinomycetes</taxon>
        <taxon>Mycobacteriales</taxon>
        <taxon>Mycobacteriaceae</taxon>
        <taxon>Mycolicibacterium</taxon>
    </lineage>
</organism>
<dbReference type="Pfam" id="PF08592">
    <property type="entry name" value="Anthrone_oxy"/>
    <property type="match status" value="1"/>
</dbReference>
<keyword evidence="1" id="KW-0472">Membrane</keyword>
<keyword evidence="1" id="KW-0812">Transmembrane</keyword>
<feature type="transmembrane region" description="Helical" evidence="1">
    <location>
        <begin position="29"/>
        <end position="51"/>
    </location>
</feature>
<accession>A0ABM7ILM0</accession>
<proteinExistence type="predicted"/>
<name>A0ABM7ILM0_9MYCO</name>
<keyword evidence="3" id="KW-1185">Reference proteome</keyword>
<evidence type="ECO:0000256" key="1">
    <source>
        <dbReference type="SAM" id="Phobius"/>
    </source>
</evidence>
<protein>
    <submittedName>
        <fullName evidence="2">Membrane protein</fullName>
    </submittedName>
</protein>
<sequence length="189" mass="19978">MELSLLTMDRPTLDQYGQLMTFSKLPQPLGTTALIVALLSSGLLAGLYYAYAVSVMPALGAFDDRTFIDVMNKINVVIVNPPFLLIFLGSVGFTALAGACYLKPGARPVLVWIGIGLALNVASLAITSVLNVPLNDKLATAAGSTNPADLASLRQQFESSWVRWNVIRALANTAATGVLGWALAVPTRG</sequence>
<evidence type="ECO:0000313" key="2">
    <source>
        <dbReference type="EMBL" id="BBX87600.1"/>
    </source>
</evidence>